<protein>
    <submittedName>
        <fullName evidence="2">RNA-directed DNA polymerase from mobile element jockey-like protein</fullName>
    </submittedName>
</protein>
<dbReference type="AlphaFoldDB" id="A0AAV4FL51"/>
<dbReference type="PANTHER" id="PTHR36688:SF1">
    <property type="entry name" value="ENDONUCLEASE_EXONUCLEASE_PHOSPHATASE DOMAIN-CONTAINING PROTEIN"/>
    <property type="match status" value="1"/>
</dbReference>
<keyword evidence="3" id="KW-1185">Reference proteome</keyword>
<proteinExistence type="predicted"/>
<accession>A0AAV4FL51</accession>
<dbReference type="InterPro" id="IPR052560">
    <property type="entry name" value="RdDP_mobile_element"/>
</dbReference>
<feature type="compositionally biased region" description="Basic residues" evidence="1">
    <location>
        <begin position="87"/>
        <end position="98"/>
    </location>
</feature>
<dbReference type="GO" id="GO:0003964">
    <property type="term" value="F:RNA-directed DNA polymerase activity"/>
    <property type="evidence" value="ECO:0007669"/>
    <property type="project" value="UniProtKB-KW"/>
</dbReference>
<feature type="region of interest" description="Disordered" evidence="1">
    <location>
        <begin position="54"/>
        <end position="98"/>
    </location>
</feature>
<evidence type="ECO:0000313" key="3">
    <source>
        <dbReference type="Proteomes" id="UP000762676"/>
    </source>
</evidence>
<dbReference type="EMBL" id="BMAT01011489">
    <property type="protein sequence ID" value="GFR73741.1"/>
    <property type="molecule type" value="Genomic_DNA"/>
</dbReference>
<keyword evidence="2" id="KW-0808">Transferase</keyword>
<reference evidence="2 3" key="1">
    <citation type="journal article" date="2021" name="Elife">
        <title>Chloroplast acquisition without the gene transfer in kleptoplastic sea slugs, Plakobranchus ocellatus.</title>
        <authorList>
            <person name="Maeda T."/>
            <person name="Takahashi S."/>
            <person name="Yoshida T."/>
            <person name="Shimamura S."/>
            <person name="Takaki Y."/>
            <person name="Nagai Y."/>
            <person name="Toyoda A."/>
            <person name="Suzuki Y."/>
            <person name="Arimoto A."/>
            <person name="Ishii H."/>
            <person name="Satoh N."/>
            <person name="Nishiyama T."/>
            <person name="Hasebe M."/>
            <person name="Maruyama T."/>
            <person name="Minagawa J."/>
            <person name="Obokata J."/>
            <person name="Shigenobu S."/>
        </authorList>
    </citation>
    <scope>NUCLEOTIDE SEQUENCE [LARGE SCALE GENOMIC DNA]</scope>
</reference>
<organism evidence="2 3">
    <name type="scientific">Elysia marginata</name>
    <dbReference type="NCBI Taxonomy" id="1093978"/>
    <lineage>
        <taxon>Eukaryota</taxon>
        <taxon>Metazoa</taxon>
        <taxon>Spiralia</taxon>
        <taxon>Lophotrochozoa</taxon>
        <taxon>Mollusca</taxon>
        <taxon>Gastropoda</taxon>
        <taxon>Heterobranchia</taxon>
        <taxon>Euthyneura</taxon>
        <taxon>Panpulmonata</taxon>
        <taxon>Sacoglossa</taxon>
        <taxon>Placobranchoidea</taxon>
        <taxon>Plakobranchidae</taxon>
        <taxon>Elysia</taxon>
    </lineage>
</organism>
<sequence length="98" mass="11382">MERYMPCWSERSQGLLDENGRTQDHGTAEELLESVQQNRKERCTDVGNMDFMHSSRHAWQTTKKLDSDSRPTKSAPLMSPDEIAKEIKKRGKHTKSEF</sequence>
<dbReference type="Proteomes" id="UP000762676">
    <property type="component" value="Unassembled WGS sequence"/>
</dbReference>
<keyword evidence="2" id="KW-0548">Nucleotidyltransferase</keyword>
<name>A0AAV4FL51_9GAST</name>
<keyword evidence="2" id="KW-0695">RNA-directed DNA polymerase</keyword>
<dbReference type="PANTHER" id="PTHR36688">
    <property type="entry name" value="ENDO/EXONUCLEASE/PHOSPHATASE DOMAIN-CONTAINING PROTEIN"/>
    <property type="match status" value="1"/>
</dbReference>
<evidence type="ECO:0000256" key="1">
    <source>
        <dbReference type="SAM" id="MobiDB-lite"/>
    </source>
</evidence>
<evidence type="ECO:0000313" key="2">
    <source>
        <dbReference type="EMBL" id="GFR73741.1"/>
    </source>
</evidence>
<gene>
    <name evidence="2" type="ORF">ElyMa_005737500</name>
</gene>
<comment type="caution">
    <text evidence="2">The sequence shown here is derived from an EMBL/GenBank/DDBJ whole genome shotgun (WGS) entry which is preliminary data.</text>
</comment>